<dbReference type="OrthoDB" id="2650374at2"/>
<proteinExistence type="predicted"/>
<dbReference type="AlphaFoldDB" id="A0A150L665"/>
<sequence>MANFLSLVRFYLFLFYIRTAQFFGRLFRRKSPEEKGPFPEVSQAFDTIPQEAYQSIFLSGFSQPNIFMPRPVFDQIIRSLPEGYKLPNERILALLKEAEENYWRLQFKNASVDPAVWERMERNLPEGYQLLNSFVFNHPRYSVPLRSVGDPAELLENVEHV</sequence>
<organism evidence="1 2">
    <name type="scientific">Caldibacillus debilis</name>
    <dbReference type="NCBI Taxonomy" id="301148"/>
    <lineage>
        <taxon>Bacteria</taxon>
        <taxon>Bacillati</taxon>
        <taxon>Bacillota</taxon>
        <taxon>Bacilli</taxon>
        <taxon>Bacillales</taxon>
        <taxon>Bacillaceae</taxon>
        <taxon>Caldibacillus</taxon>
    </lineage>
</organism>
<dbReference type="RefSeq" id="WP_061570326.1">
    <property type="nucleotide sequence ID" value="NZ_LQYT01000147.1"/>
</dbReference>
<protein>
    <submittedName>
        <fullName evidence="1">Uncharacterized protein</fullName>
    </submittedName>
</protein>
<reference evidence="1 2" key="1">
    <citation type="submission" date="2016-01" db="EMBL/GenBank/DDBJ databases">
        <title>Draft Genome Sequences of Seven Thermophilic Sporeformers Isolated from Foods.</title>
        <authorList>
            <person name="Berendsen E.M."/>
            <person name="Wells-Bennik M.H."/>
            <person name="Krawcyk A.O."/>
            <person name="De Jong A."/>
            <person name="Holsappel S."/>
            <person name="Eijlander R.T."/>
            <person name="Kuipers O.P."/>
        </authorList>
    </citation>
    <scope>NUCLEOTIDE SEQUENCE [LARGE SCALE GENOMIC DNA]</scope>
    <source>
        <strain evidence="1 2">B4135</strain>
    </source>
</reference>
<name>A0A150L665_9BACI</name>
<dbReference type="STRING" id="301148.B4135_4230"/>
<evidence type="ECO:0000313" key="2">
    <source>
        <dbReference type="Proteomes" id="UP000075683"/>
    </source>
</evidence>
<dbReference type="EMBL" id="LQYT01000147">
    <property type="protein sequence ID" value="KYD07549.1"/>
    <property type="molecule type" value="Genomic_DNA"/>
</dbReference>
<evidence type="ECO:0000313" key="1">
    <source>
        <dbReference type="EMBL" id="KYD07549.1"/>
    </source>
</evidence>
<dbReference type="Proteomes" id="UP000075683">
    <property type="component" value="Unassembled WGS sequence"/>
</dbReference>
<comment type="caution">
    <text evidence="1">The sequence shown here is derived from an EMBL/GenBank/DDBJ whole genome shotgun (WGS) entry which is preliminary data.</text>
</comment>
<gene>
    <name evidence="1" type="ORF">B4135_4230</name>
</gene>
<accession>A0A150L665</accession>